<keyword evidence="4" id="KW-1185">Reference proteome</keyword>
<dbReference type="InterPro" id="IPR006827">
    <property type="entry name" value="Lant_deHydtase_N"/>
</dbReference>
<dbReference type="Pfam" id="PF04738">
    <property type="entry name" value="Lant_dehydr_N"/>
    <property type="match status" value="1"/>
</dbReference>
<dbReference type="InterPro" id="IPR023809">
    <property type="entry name" value="Thiopep_bacteriocin_synth_dom"/>
</dbReference>
<reference evidence="4" key="1">
    <citation type="submission" date="2023-07" db="EMBL/GenBank/DDBJ databases">
        <title>Novel species in the genus Lipingzhangella isolated from Sambhar Salt Lake.</title>
        <authorList>
            <person name="Jiya N."/>
            <person name="Kajale S."/>
            <person name="Sharma A."/>
        </authorList>
    </citation>
    <scope>NUCLEOTIDE SEQUENCE [LARGE SCALE GENOMIC DNA]</scope>
    <source>
        <strain evidence="4">LS1_29</strain>
    </source>
</reference>
<evidence type="ECO:0000259" key="1">
    <source>
        <dbReference type="Pfam" id="PF04738"/>
    </source>
</evidence>
<evidence type="ECO:0000313" key="3">
    <source>
        <dbReference type="EMBL" id="MDS1269270.1"/>
    </source>
</evidence>
<sequence length="973" mass="106122">MAGPVLLRAAHARAEDAPRSWPDLGEKSSTALRGWVLEVWRGSLADAVRDASPSLAATLDRFCAGEALSEKRVRRAVTSLVGYVLRATGRSTPFGLFAGTAFGSVASRGRVRWGTEHRVLARVDEMRMQQVVEELEAVPEVVERLRVVVDNRIRRRGDHIVLTVDGDRRELASTAPVEIALAAAETPISVAELVERVREDYPQASAARVVTLIGELLSYGFLRSNLRPVGTVTDAAGHVLAELSRCGAADVPAAADVVARLPVANGGTVSAPVRGADSSSADGLRRELRLDCDIAVPQILGLEVEAGASTLLRLSPHPQGHPVWRQYYQEFVHRYGAGVLVPLLDVVDGDMGLGYPATYPGSLMPPRSQEPLEREARLLRIAQDAAVSGADEVVLDHADVDRLTVGDLARLPPHVEVGVRVSAPSMRAIEAGDFTLRLRPARAVGTFTGRFTAAESTMAEMYRHLPTATEGAVCAQLVFPALRASAGNVARTPRFLDRVICVGEYPPDGAEVLALEDLAVLADRHQLHLVHVPSHQVVEPQVLHALSLDHQAPPLARFLAHLPRGCLASFTRFDWGAATDLPFLPRLRHGRTVLAPARWRLTTDDLPSQGADPQEWRAVLERWREKWRVPAAVELAQGDQVLPLRLDERAHTALLRRRLHAAGQAILTESDSSDGLGWVDGHAHELAVPLTTTAARASTPLNRPLVRTRDHERGHVPAAPGARWLYAKIYAHPERQNAILTDYLPGLLKQIDEPPWWFVRYRAPGDPDHLRLRLHAPEPTHAAQIAEAVGEWGETLRRDGLSPRLCLDTYFPETGRYGDGAVLEAAEAVFAADAAVLLTHLAGSDYDQRAQVAVTMVRIAAALTGSHESGLRWVIDHPAEYPSTPPSRALRQQTATLIDPHHHGLSDELEDALTRYRQLLIARPGPPLDGVISSLMHMHHNRALGVDRDSERACRHLARQAALSALARSEEAP</sequence>
<accession>A0ABU2H385</accession>
<dbReference type="NCBIfam" id="TIGR03891">
    <property type="entry name" value="thiopep_ocin"/>
    <property type="match status" value="1"/>
</dbReference>
<comment type="caution">
    <text evidence="3">The sequence shown here is derived from an EMBL/GenBank/DDBJ whole genome shotgun (WGS) entry which is preliminary data.</text>
</comment>
<evidence type="ECO:0000313" key="4">
    <source>
        <dbReference type="Proteomes" id="UP001250214"/>
    </source>
</evidence>
<feature type="domain" description="Lantibiotic dehydratase N-terminal" evidence="1">
    <location>
        <begin position="44"/>
        <end position="655"/>
    </location>
</feature>
<organism evidence="3 4">
    <name type="scientific">Lipingzhangella rawalii</name>
    <dbReference type="NCBI Taxonomy" id="2055835"/>
    <lineage>
        <taxon>Bacteria</taxon>
        <taxon>Bacillati</taxon>
        <taxon>Actinomycetota</taxon>
        <taxon>Actinomycetes</taxon>
        <taxon>Streptosporangiales</taxon>
        <taxon>Nocardiopsidaceae</taxon>
        <taxon>Lipingzhangella</taxon>
    </lineage>
</organism>
<dbReference type="EMBL" id="JAVLVT010000001">
    <property type="protein sequence ID" value="MDS1269270.1"/>
    <property type="molecule type" value="Genomic_DNA"/>
</dbReference>
<proteinExistence type="predicted"/>
<evidence type="ECO:0000259" key="2">
    <source>
        <dbReference type="Pfam" id="PF14028"/>
    </source>
</evidence>
<dbReference type="Pfam" id="PF14028">
    <property type="entry name" value="Lant_dehydr_C"/>
    <property type="match status" value="1"/>
</dbReference>
<gene>
    <name evidence="3" type="ORF">RIF23_03050</name>
</gene>
<feature type="domain" description="Thiopeptide-type bacteriocin biosynthesis" evidence="2">
    <location>
        <begin position="724"/>
        <end position="961"/>
    </location>
</feature>
<protein>
    <submittedName>
        <fullName evidence="3">Lantibiotic dehydratase</fullName>
    </submittedName>
</protein>
<name>A0ABU2H385_9ACTN</name>
<dbReference type="RefSeq" id="WP_310910762.1">
    <property type="nucleotide sequence ID" value="NZ_JAVLVT010000001.1"/>
</dbReference>
<dbReference type="Proteomes" id="UP001250214">
    <property type="component" value="Unassembled WGS sequence"/>
</dbReference>